<gene>
    <name evidence="2" type="ORF">BAG01nite_19620</name>
    <name evidence="3" type="ORF">EB820_12970</name>
</gene>
<evidence type="ECO:0000313" key="5">
    <source>
        <dbReference type="Proteomes" id="UP000317180"/>
    </source>
</evidence>
<dbReference type="EMBL" id="RHHN01000037">
    <property type="protein sequence ID" value="RNB54988.1"/>
    <property type="molecule type" value="Genomic_DNA"/>
</dbReference>
<comment type="caution">
    <text evidence="3">The sequence shown here is derived from an EMBL/GenBank/DDBJ whole genome shotgun (WGS) entry which is preliminary data.</text>
</comment>
<evidence type="ECO:0000313" key="4">
    <source>
        <dbReference type="Proteomes" id="UP000276178"/>
    </source>
</evidence>
<organism evidence="3 4">
    <name type="scientific">Brevibacillus agri</name>
    <dbReference type="NCBI Taxonomy" id="51101"/>
    <lineage>
        <taxon>Bacteria</taxon>
        <taxon>Bacillati</taxon>
        <taxon>Bacillota</taxon>
        <taxon>Bacilli</taxon>
        <taxon>Bacillales</taxon>
        <taxon>Paenibacillaceae</taxon>
        <taxon>Brevibacillus</taxon>
    </lineage>
</organism>
<dbReference type="Proteomes" id="UP000317180">
    <property type="component" value="Unassembled WGS sequence"/>
</dbReference>
<dbReference type="Pfam" id="PF14285">
    <property type="entry name" value="DUF4367"/>
    <property type="match status" value="1"/>
</dbReference>
<protein>
    <submittedName>
        <fullName evidence="3">DUF4367 domain-containing protein</fullName>
    </submittedName>
</protein>
<proteinExistence type="predicted"/>
<reference evidence="3 4" key="1">
    <citation type="submission" date="2018-10" db="EMBL/GenBank/DDBJ databases">
        <title>Phylogenomics of Brevibacillus.</title>
        <authorList>
            <person name="Dunlap C."/>
        </authorList>
    </citation>
    <scope>NUCLEOTIDE SEQUENCE [LARGE SCALE GENOMIC DNA]</scope>
    <source>
        <strain evidence="3 4">NRRL NRS 1219</strain>
    </source>
</reference>
<dbReference type="InterPro" id="IPR025377">
    <property type="entry name" value="DUF4367"/>
</dbReference>
<dbReference type="EMBL" id="BJOD01000016">
    <property type="protein sequence ID" value="GED25860.1"/>
    <property type="molecule type" value="Genomic_DNA"/>
</dbReference>
<feature type="domain" description="DUF4367" evidence="1">
    <location>
        <begin position="14"/>
        <end position="72"/>
    </location>
</feature>
<dbReference type="Proteomes" id="UP000276178">
    <property type="component" value="Unassembled WGS sequence"/>
</dbReference>
<dbReference type="OrthoDB" id="2474809at2"/>
<evidence type="ECO:0000259" key="1">
    <source>
        <dbReference type="Pfam" id="PF14285"/>
    </source>
</evidence>
<keyword evidence="5" id="KW-1185">Reference proteome</keyword>
<evidence type="ECO:0000313" key="3">
    <source>
        <dbReference type="EMBL" id="RNB54988.1"/>
    </source>
</evidence>
<reference evidence="2 5" key="2">
    <citation type="submission" date="2019-06" db="EMBL/GenBank/DDBJ databases">
        <title>Whole genome shotgun sequence of Brevibacillus agri NBRC 15538.</title>
        <authorList>
            <person name="Hosoyama A."/>
            <person name="Uohara A."/>
            <person name="Ohji S."/>
            <person name="Ichikawa N."/>
        </authorList>
    </citation>
    <scope>NUCLEOTIDE SEQUENCE [LARGE SCALE GENOMIC DNA]</scope>
    <source>
        <strain evidence="2 5">NBRC 15538</strain>
    </source>
</reference>
<evidence type="ECO:0000313" key="2">
    <source>
        <dbReference type="EMBL" id="GED25860.1"/>
    </source>
</evidence>
<name>A0A3M8AUV0_9BACL</name>
<dbReference type="AlphaFoldDB" id="A0A3M8AUV0"/>
<accession>A0A3M8AUV0</accession>
<sequence>MAEVGAKVGSNADGVEKVLLGSNEAVLMTYKKENKPDFYWIVWVKNGSDLEYSVRAQGETVSKQELIKIAKQLNEAK</sequence>